<name>A0ABT5HX77_9CAUL</name>
<keyword evidence="4" id="KW-0408">Iron</keyword>
<keyword evidence="2" id="KW-0479">Metal-binding</keyword>
<dbReference type="Gene3D" id="3.90.380.10">
    <property type="entry name" value="Naphthalene 1,2-dioxygenase Alpha Subunit, Chain A, domain 1"/>
    <property type="match status" value="1"/>
</dbReference>
<evidence type="ECO:0000256" key="5">
    <source>
        <dbReference type="ARBA" id="ARBA00023014"/>
    </source>
</evidence>
<reference evidence="7 8" key="1">
    <citation type="submission" date="2023-01" db="EMBL/GenBank/DDBJ databases">
        <title>Novel species of the genus Asticcacaulis isolated from rivers.</title>
        <authorList>
            <person name="Lu H."/>
        </authorList>
    </citation>
    <scope>NUCLEOTIDE SEQUENCE [LARGE SCALE GENOMIC DNA]</scope>
    <source>
        <strain evidence="7 8">BYS171W</strain>
    </source>
</reference>
<dbReference type="RefSeq" id="WP_272749065.1">
    <property type="nucleotide sequence ID" value="NZ_JAQQKX010000013.1"/>
</dbReference>
<accession>A0ABT5HX77</accession>
<keyword evidence="1" id="KW-0001">2Fe-2S</keyword>
<dbReference type="PROSITE" id="PS51296">
    <property type="entry name" value="RIESKE"/>
    <property type="match status" value="1"/>
</dbReference>
<evidence type="ECO:0000256" key="3">
    <source>
        <dbReference type="ARBA" id="ARBA00023002"/>
    </source>
</evidence>
<dbReference type="PANTHER" id="PTHR21266">
    <property type="entry name" value="IRON-SULFUR DOMAIN CONTAINING PROTEIN"/>
    <property type="match status" value="1"/>
</dbReference>
<feature type="domain" description="Rieske" evidence="6">
    <location>
        <begin position="11"/>
        <end position="110"/>
    </location>
</feature>
<sequence>MSLPAGIETSWLPVALSRQVRRKPLKRVVAGHPVVLWRTAEGIVAFRDRCPHRNYPLSEGRVEAGRLVCPYHGWAFDAEGACRDVPGCVDPDTRRLSAETVDAREAFGVIFVRLQSGPDDFTTALPPMPDAAEHHHFWWAIRPQAARVYDALDNVLDPFHTNFIHDGYIRVKSRRQRVEQTLHVFEDRFEAVYAQDTDHGWMSRALEGPRARSTGSYYPPVAFQGRWESPSGLTLCVTIWFVPEAEGVMRPFARFSTPKKRGPAWLTEVLIRLFLFKVIEQDAEALKHLRDNIETFGGPRFKAGPADRLGDKLTALYQGQRLTPETLGPFEMWL</sequence>
<dbReference type="Gene3D" id="2.102.10.10">
    <property type="entry name" value="Rieske [2Fe-2S] iron-sulphur domain"/>
    <property type="match status" value="1"/>
</dbReference>
<evidence type="ECO:0000313" key="8">
    <source>
        <dbReference type="Proteomes" id="UP001214854"/>
    </source>
</evidence>
<dbReference type="Proteomes" id="UP001214854">
    <property type="component" value="Unassembled WGS sequence"/>
</dbReference>
<protein>
    <submittedName>
        <fullName evidence="7">Rieske 2Fe-2S domain-containing protein</fullName>
    </submittedName>
</protein>
<dbReference type="InterPro" id="IPR036922">
    <property type="entry name" value="Rieske_2Fe-2S_sf"/>
</dbReference>
<comment type="caution">
    <text evidence="7">The sequence shown here is derived from an EMBL/GenBank/DDBJ whole genome shotgun (WGS) entry which is preliminary data.</text>
</comment>
<gene>
    <name evidence="7" type="ORF">PQU92_15015</name>
</gene>
<dbReference type="Pfam" id="PF00355">
    <property type="entry name" value="Rieske"/>
    <property type="match status" value="1"/>
</dbReference>
<dbReference type="SUPFAM" id="SSF50022">
    <property type="entry name" value="ISP domain"/>
    <property type="match status" value="1"/>
</dbReference>
<evidence type="ECO:0000259" key="6">
    <source>
        <dbReference type="PROSITE" id="PS51296"/>
    </source>
</evidence>
<dbReference type="SUPFAM" id="SSF55961">
    <property type="entry name" value="Bet v1-like"/>
    <property type="match status" value="1"/>
</dbReference>
<keyword evidence="3" id="KW-0560">Oxidoreductase</keyword>
<evidence type="ECO:0000256" key="4">
    <source>
        <dbReference type="ARBA" id="ARBA00023004"/>
    </source>
</evidence>
<evidence type="ECO:0000256" key="2">
    <source>
        <dbReference type="ARBA" id="ARBA00022723"/>
    </source>
</evidence>
<proteinExistence type="predicted"/>
<evidence type="ECO:0000313" key="7">
    <source>
        <dbReference type="EMBL" id="MDC7684594.1"/>
    </source>
</evidence>
<evidence type="ECO:0000256" key="1">
    <source>
        <dbReference type="ARBA" id="ARBA00022714"/>
    </source>
</evidence>
<dbReference type="InterPro" id="IPR050584">
    <property type="entry name" value="Cholesterol_7-desaturase"/>
</dbReference>
<dbReference type="PANTHER" id="PTHR21266:SF59">
    <property type="entry name" value="BLR4922 PROTEIN"/>
    <property type="match status" value="1"/>
</dbReference>
<keyword evidence="5" id="KW-0411">Iron-sulfur</keyword>
<dbReference type="CDD" id="cd03469">
    <property type="entry name" value="Rieske_RO_Alpha_N"/>
    <property type="match status" value="1"/>
</dbReference>
<dbReference type="InterPro" id="IPR017941">
    <property type="entry name" value="Rieske_2Fe-2S"/>
</dbReference>
<keyword evidence="8" id="KW-1185">Reference proteome</keyword>
<organism evidence="7 8">
    <name type="scientific">Asticcacaulis aquaticus</name>
    <dbReference type="NCBI Taxonomy" id="2984212"/>
    <lineage>
        <taxon>Bacteria</taxon>
        <taxon>Pseudomonadati</taxon>
        <taxon>Pseudomonadota</taxon>
        <taxon>Alphaproteobacteria</taxon>
        <taxon>Caulobacterales</taxon>
        <taxon>Caulobacteraceae</taxon>
        <taxon>Asticcacaulis</taxon>
    </lineage>
</organism>
<dbReference type="EMBL" id="JAQQKX010000013">
    <property type="protein sequence ID" value="MDC7684594.1"/>
    <property type="molecule type" value="Genomic_DNA"/>
</dbReference>